<feature type="compositionally biased region" description="Polar residues" evidence="2">
    <location>
        <begin position="174"/>
        <end position="185"/>
    </location>
</feature>
<dbReference type="EMBL" id="CAKOFQ010006745">
    <property type="protein sequence ID" value="CAH1967479.1"/>
    <property type="molecule type" value="Genomic_DNA"/>
</dbReference>
<feature type="compositionally biased region" description="Basic and acidic residues" evidence="2">
    <location>
        <begin position="392"/>
        <end position="412"/>
    </location>
</feature>
<gene>
    <name evidence="4" type="ORF">ACAOBT_LOCUS7423</name>
</gene>
<dbReference type="Gene3D" id="4.10.60.10">
    <property type="entry name" value="Zinc finger, CCHC-type"/>
    <property type="match status" value="1"/>
</dbReference>
<dbReference type="InterPro" id="IPR036875">
    <property type="entry name" value="Znf_CCHC_sf"/>
</dbReference>
<evidence type="ECO:0000256" key="2">
    <source>
        <dbReference type="SAM" id="MobiDB-lite"/>
    </source>
</evidence>
<feature type="compositionally biased region" description="Basic and acidic residues" evidence="2">
    <location>
        <begin position="32"/>
        <end position="170"/>
    </location>
</feature>
<dbReference type="SUPFAM" id="SSF57756">
    <property type="entry name" value="Retrovirus zinc finger-like domains"/>
    <property type="match status" value="1"/>
</dbReference>
<proteinExistence type="predicted"/>
<comment type="caution">
    <text evidence="4">The sequence shown here is derived from an EMBL/GenBank/DDBJ whole genome shotgun (WGS) entry which is preliminary data.</text>
</comment>
<organism evidence="4 5">
    <name type="scientific">Acanthoscelides obtectus</name>
    <name type="common">Bean weevil</name>
    <name type="synonym">Bruchus obtectus</name>
    <dbReference type="NCBI Taxonomy" id="200917"/>
    <lineage>
        <taxon>Eukaryota</taxon>
        <taxon>Metazoa</taxon>
        <taxon>Ecdysozoa</taxon>
        <taxon>Arthropoda</taxon>
        <taxon>Hexapoda</taxon>
        <taxon>Insecta</taxon>
        <taxon>Pterygota</taxon>
        <taxon>Neoptera</taxon>
        <taxon>Endopterygota</taxon>
        <taxon>Coleoptera</taxon>
        <taxon>Polyphaga</taxon>
        <taxon>Cucujiformia</taxon>
        <taxon>Chrysomeloidea</taxon>
        <taxon>Chrysomelidae</taxon>
        <taxon>Bruchinae</taxon>
        <taxon>Bruchini</taxon>
        <taxon>Acanthoscelides</taxon>
    </lineage>
</organism>
<name>A0A9P0P3P5_ACAOB</name>
<reference evidence="4" key="1">
    <citation type="submission" date="2022-03" db="EMBL/GenBank/DDBJ databases">
        <authorList>
            <person name="Sayadi A."/>
        </authorList>
    </citation>
    <scope>NUCLEOTIDE SEQUENCE</scope>
</reference>
<feature type="domain" description="CCHC-type" evidence="3">
    <location>
        <begin position="441"/>
        <end position="456"/>
    </location>
</feature>
<accession>A0A9P0P3P5</accession>
<dbReference type="Pfam" id="PF00098">
    <property type="entry name" value="zf-CCHC"/>
    <property type="match status" value="2"/>
</dbReference>
<dbReference type="GO" id="GO:0003676">
    <property type="term" value="F:nucleic acid binding"/>
    <property type="evidence" value="ECO:0007669"/>
    <property type="project" value="InterPro"/>
</dbReference>
<dbReference type="GO" id="GO:0008270">
    <property type="term" value="F:zinc ion binding"/>
    <property type="evidence" value="ECO:0007669"/>
    <property type="project" value="UniProtKB-KW"/>
</dbReference>
<keyword evidence="1" id="KW-0862">Zinc</keyword>
<evidence type="ECO:0000259" key="3">
    <source>
        <dbReference type="PROSITE" id="PS50158"/>
    </source>
</evidence>
<keyword evidence="1" id="KW-0863">Zinc-finger</keyword>
<dbReference type="Proteomes" id="UP001152888">
    <property type="component" value="Unassembled WGS sequence"/>
</dbReference>
<keyword evidence="5" id="KW-1185">Reference proteome</keyword>
<feature type="compositionally biased region" description="Low complexity" evidence="2">
    <location>
        <begin position="19"/>
        <end position="30"/>
    </location>
</feature>
<dbReference type="PROSITE" id="PS50158">
    <property type="entry name" value="ZF_CCHC"/>
    <property type="match status" value="2"/>
</dbReference>
<feature type="compositionally biased region" description="Basic and acidic residues" evidence="2">
    <location>
        <begin position="1"/>
        <end position="18"/>
    </location>
</feature>
<dbReference type="SMART" id="SM00343">
    <property type="entry name" value="ZnF_C2HC"/>
    <property type="match status" value="2"/>
</dbReference>
<dbReference type="InterPro" id="IPR001878">
    <property type="entry name" value="Znf_CCHC"/>
</dbReference>
<sequence length="457" mass="53921">MHRDMRHSGGVGDRDRFYSHGMDSMSSLSSFGEERERDRGYQDRFRDRIEPGRPRVEEKLDFKRDLKKHDSWDRGLDRVGRDRNMDRGRDLERREDRGRDRGGRELNNREQRERGREISREQTGRSREHLERSRERRDNERERRDRSKDRQVSSRGPEDAKRRHKDEADVIKVPSNSFRSGYEKTSTPRKDPDDRLERLEKMVKKLVRGGGDNIVGGESKPGEFNPRNMSFPTSVWLNQINEECLQRNFDDRDCINYIQSKMSGIIKAWFKTLGMYDYTWLELKMLITRTFPDNVDFAQTLHLLVDRVKVPDETITQYYFSKMYLLEACKISGVNAVSCLIDGLDNPFWQAEARSSNFMTPEILYSQFLCNLPNHGMQVPMPVLSSPAQRISYERERDYREPKEHRKERDNIEPTNHNSRKCYTCGKAGHMAAECRHAPICYNCNNKGHIAIKCPRK</sequence>
<evidence type="ECO:0000313" key="4">
    <source>
        <dbReference type="EMBL" id="CAH1967479.1"/>
    </source>
</evidence>
<feature type="region of interest" description="Disordered" evidence="2">
    <location>
        <begin position="1"/>
        <end position="193"/>
    </location>
</feature>
<evidence type="ECO:0000313" key="5">
    <source>
        <dbReference type="Proteomes" id="UP001152888"/>
    </source>
</evidence>
<dbReference type="AlphaFoldDB" id="A0A9P0P3P5"/>
<dbReference type="OrthoDB" id="6781600at2759"/>
<feature type="region of interest" description="Disordered" evidence="2">
    <location>
        <begin position="392"/>
        <end position="413"/>
    </location>
</feature>
<evidence type="ECO:0000256" key="1">
    <source>
        <dbReference type="PROSITE-ProRule" id="PRU00047"/>
    </source>
</evidence>
<feature type="domain" description="CCHC-type" evidence="3">
    <location>
        <begin position="420"/>
        <end position="436"/>
    </location>
</feature>
<keyword evidence="1" id="KW-0479">Metal-binding</keyword>
<protein>
    <recommendedName>
        <fullName evidence="3">CCHC-type domain-containing protein</fullName>
    </recommendedName>
</protein>